<feature type="transmembrane region" description="Helical" evidence="11">
    <location>
        <begin position="145"/>
        <end position="162"/>
    </location>
</feature>
<feature type="transmembrane region" description="Helical" evidence="11">
    <location>
        <begin position="323"/>
        <end position="341"/>
    </location>
</feature>
<keyword evidence="4 11" id="KW-0328">Glycosyltransferase</keyword>
<dbReference type="InterPro" id="IPR004856">
    <property type="entry name" value="Glyco_trans_ALG6/ALG8"/>
</dbReference>
<gene>
    <name evidence="12" type="ORF">GNLVRS02_ARAD1C11770g</name>
</gene>
<organism evidence="12">
    <name type="scientific">Blastobotrys adeninivorans</name>
    <name type="common">Yeast</name>
    <name type="synonym">Arxula adeninivorans</name>
    <dbReference type="NCBI Taxonomy" id="409370"/>
    <lineage>
        <taxon>Eukaryota</taxon>
        <taxon>Fungi</taxon>
        <taxon>Dikarya</taxon>
        <taxon>Ascomycota</taxon>
        <taxon>Saccharomycotina</taxon>
        <taxon>Dipodascomycetes</taxon>
        <taxon>Dipodascales</taxon>
        <taxon>Trichomonascaceae</taxon>
        <taxon>Blastobotrys</taxon>
    </lineage>
</organism>
<dbReference type="UniPathway" id="UPA00378"/>
<dbReference type="PhylomeDB" id="A0A060T0W9"/>
<comment type="similarity">
    <text evidence="3 11">Belongs to the ALG6/ALG8 glucosyltransferase family.</text>
</comment>
<sequence length="511" mass="57924">MSGKRAPAVADTHGRSSVSLRNTFIAGVCLKVLLFGAYHSTDFEVHRNWLAITRNLPVNQWYKEATSQWTLDYPPFFAWFEWVLSHLVPPIVAEDGALDLVEQGSYSWPTIVFQRTTVIVSEIVLFVALQWYINTTPDKDRAAKNRAFAIAVSIVLSPGLLIIDHIHFQYNGFMYGILVASIVAARNDRLLLSGWLFAILLCFKHIYLYLAPAYFAYLLRAYILKDNSLNFANGVKLGSAVLGTFAVAFGPFVYYGQIPDVLARLFPFSRGLTHAYWAPNVWALYSFTDKILGIVNHQSVASGTRGLVGDVAFALLPEVTPKLTFFLTLFYQVLALVPVLVQPTHDRFLASMTLCGFASYLFGWHVHEKAILLVIFPFSFLALHDRRLLSSFVPLTVAGYISLFPLIFTSGELIIKSLYTFVWFVMIFLSFNHLVKVSSIKRRVFLMDRAILIYLVGFAPLLAFTSAVKYVLPRYEFLDLMLISVYCSIGIIGSWAGFSWLYFYDEELWKK</sequence>
<evidence type="ECO:0000256" key="2">
    <source>
        <dbReference type="ARBA" id="ARBA00004922"/>
    </source>
</evidence>
<dbReference type="PANTHER" id="PTHR12413">
    <property type="entry name" value="DOLICHYL GLYCOSYLTRANSFERASE"/>
    <property type="match status" value="1"/>
</dbReference>
<protein>
    <recommendedName>
        <fullName evidence="11">Alpha-1,3-glucosyltransferase</fullName>
        <ecNumber evidence="11">2.4.1.-</ecNumber>
    </recommendedName>
</protein>
<evidence type="ECO:0000256" key="5">
    <source>
        <dbReference type="ARBA" id="ARBA00022679"/>
    </source>
</evidence>
<dbReference type="PANTHER" id="PTHR12413:SF2">
    <property type="entry name" value="DOLICHYL PYROPHOSPHATE GLC1MAN9GLCNAC2 ALPHA-1,3-GLUCOSYLTRANSFERASE-RELATED"/>
    <property type="match status" value="1"/>
</dbReference>
<feature type="transmembrane region" description="Helical" evidence="11">
    <location>
        <begin position="483"/>
        <end position="504"/>
    </location>
</feature>
<dbReference type="EMBL" id="HG937693">
    <property type="protein sequence ID" value="CDP34414.1"/>
    <property type="molecule type" value="Genomic_DNA"/>
</dbReference>
<accession>A0A060T0W9</accession>
<comment type="catalytic activity">
    <reaction evidence="10">
        <text>an alpha-D-Glc-(1-&gt;3)-alpha-D-Man-(1-&gt;2)-alpha-D-Man-(1-&gt;2)-alpha-D-Man-(1-&gt;3)-[alpha-D-Man-(1-&gt;2)-alpha-D-Man-(1-&gt;3)-[alpha-D-Man-(1-&gt;2)-alpha-D-Man-(1-&gt;6)]-alpha-D-Man-(1-&gt;6)]-beta-D-Man-(1-&gt;4)-beta-D-GlcNAc-(1-&gt;4)-alpha-D-GlcNAc-diphospho-di-trans,poly-cis-dolichol + a di-trans,poly-cis-dolichyl beta-D-glucosyl phosphate = an alpha-D-Glc-(1-&gt;3)-alpha-D-Glc-(1-&gt;3)-alpha-D-Man-(1-&gt;2)-alpha-D-Man-(1-&gt;2)-alpha-D-Man-(1-&gt;3)-[alpha-D-Man-(1-&gt;2)-alpha-D-Man-(1-&gt;3)-[alpha-D-Man-(1-&gt;2)-alpha-D-Man-(1-&gt;6)]-alpha-D-Man-(1-&gt;6)]-beta-D-Man-(1-&gt;4)-beta-D-GlcNAc-(1-&gt;4)-alpha-D-GlcNAc-diphospho-di-trans,poly-cis-dolichol + a di-trans,poly-cis-dolichyl phosphate + H(+)</text>
        <dbReference type="Rhea" id="RHEA:31307"/>
        <dbReference type="Rhea" id="RHEA-COMP:19498"/>
        <dbReference type="Rhea" id="RHEA-COMP:19502"/>
        <dbReference type="Rhea" id="RHEA-COMP:19521"/>
        <dbReference type="Rhea" id="RHEA-COMP:19522"/>
        <dbReference type="ChEBI" id="CHEBI:15378"/>
        <dbReference type="ChEBI" id="CHEBI:57525"/>
        <dbReference type="ChEBI" id="CHEBI:57683"/>
        <dbReference type="ChEBI" id="CHEBI:132521"/>
        <dbReference type="ChEBI" id="CHEBI:132522"/>
        <dbReference type="EC" id="2.4.1.265"/>
    </reaction>
    <physiologicalReaction direction="left-to-right" evidence="10">
        <dbReference type="Rhea" id="RHEA:31308"/>
    </physiologicalReaction>
</comment>
<evidence type="ECO:0000256" key="8">
    <source>
        <dbReference type="ARBA" id="ARBA00022989"/>
    </source>
</evidence>
<dbReference type="GO" id="GO:0006487">
    <property type="term" value="P:protein N-linked glycosylation"/>
    <property type="evidence" value="ECO:0007669"/>
    <property type="project" value="TreeGrafter"/>
</dbReference>
<feature type="transmembrane region" description="Helical" evidence="11">
    <location>
        <begin position="413"/>
        <end position="431"/>
    </location>
</feature>
<dbReference type="GO" id="GO:0005789">
    <property type="term" value="C:endoplasmic reticulum membrane"/>
    <property type="evidence" value="ECO:0007669"/>
    <property type="project" value="UniProtKB-SubCell"/>
</dbReference>
<comment type="subcellular location">
    <subcellularLocation>
        <location evidence="1 11">Endoplasmic reticulum membrane</location>
        <topology evidence="1 11">Multi-pass membrane protein</topology>
    </subcellularLocation>
</comment>
<keyword evidence="7 11" id="KW-0256">Endoplasmic reticulum</keyword>
<evidence type="ECO:0000256" key="4">
    <source>
        <dbReference type="ARBA" id="ARBA00022676"/>
    </source>
</evidence>
<feature type="transmembrane region" description="Helical" evidence="11">
    <location>
        <begin position="20"/>
        <end position="39"/>
    </location>
</feature>
<evidence type="ECO:0000256" key="1">
    <source>
        <dbReference type="ARBA" id="ARBA00004477"/>
    </source>
</evidence>
<reference evidence="12" key="2">
    <citation type="submission" date="2014-06" db="EMBL/GenBank/DDBJ databases">
        <title>The complete genome of Blastobotrys (Arxula) adeninivorans LS3 - a yeast of biotechnological interest.</title>
        <authorList>
            <person name="Kunze G."/>
            <person name="Gaillardin C."/>
            <person name="Czernicka M."/>
            <person name="Durrens P."/>
            <person name="Martin T."/>
            <person name="Boer E."/>
            <person name="Gabaldon T."/>
            <person name="Cruz J."/>
            <person name="Talla E."/>
            <person name="Marck C."/>
            <person name="Goffeau A."/>
            <person name="Barbe V."/>
            <person name="Baret P."/>
            <person name="Baronian K."/>
            <person name="Beier S."/>
            <person name="Bleykasten C."/>
            <person name="Bode R."/>
            <person name="Casaregola S."/>
            <person name="Despons L."/>
            <person name="Fairhead C."/>
            <person name="Giersberg M."/>
            <person name="Gierski P."/>
            <person name="Hahnel U."/>
            <person name="Hartmann A."/>
            <person name="Jankowska D."/>
            <person name="Jubin C."/>
            <person name="Jung P."/>
            <person name="Lafontaine I."/>
            <person name="Leh-Louis V."/>
            <person name="Lemaire M."/>
            <person name="Marcet-Houben M."/>
            <person name="Mascher M."/>
            <person name="Morel G."/>
            <person name="Richard G.-F."/>
            <person name="Riechen J."/>
            <person name="Sacerdot C."/>
            <person name="Sarkar A."/>
            <person name="Savel G."/>
            <person name="Schacherer J."/>
            <person name="Sherman D."/>
            <person name="Straub M.-L."/>
            <person name="Stein N."/>
            <person name="Thierry A."/>
            <person name="Trautwein-Schult A."/>
            <person name="Westhof E."/>
            <person name="Worch S."/>
            <person name="Dujon B."/>
            <person name="Souciet J.-L."/>
            <person name="Wincker P."/>
            <person name="Scholz U."/>
            <person name="Neuveglise N."/>
        </authorList>
    </citation>
    <scope>NUCLEOTIDE SEQUENCE</scope>
    <source>
        <strain evidence="12">LS3</strain>
    </source>
</reference>
<feature type="transmembrane region" description="Helical" evidence="11">
    <location>
        <begin position="168"/>
        <end position="185"/>
    </location>
</feature>
<dbReference type="Pfam" id="PF03155">
    <property type="entry name" value="Alg6_Alg8"/>
    <property type="match status" value="1"/>
</dbReference>
<evidence type="ECO:0000256" key="10">
    <source>
        <dbReference type="ARBA" id="ARBA00047346"/>
    </source>
</evidence>
<keyword evidence="5 11" id="KW-0808">Transferase</keyword>
<name>A0A060T0W9_BLAAD</name>
<feature type="transmembrane region" description="Helical" evidence="11">
    <location>
        <begin position="237"/>
        <end position="255"/>
    </location>
</feature>
<reference evidence="12" key="1">
    <citation type="submission" date="2014-02" db="EMBL/GenBank/DDBJ databases">
        <authorList>
            <person name="Genoscope - CEA"/>
        </authorList>
    </citation>
    <scope>NUCLEOTIDE SEQUENCE</scope>
    <source>
        <strain evidence="12">LS3</strain>
    </source>
</reference>
<keyword evidence="9 11" id="KW-0472">Membrane</keyword>
<evidence type="ECO:0000256" key="6">
    <source>
        <dbReference type="ARBA" id="ARBA00022692"/>
    </source>
</evidence>
<proteinExistence type="inferred from homology"/>
<feature type="transmembrane region" description="Helical" evidence="11">
    <location>
        <begin position="192"/>
        <end position="217"/>
    </location>
</feature>
<feature type="transmembrane region" description="Helical" evidence="11">
    <location>
        <begin position="451"/>
        <end position="471"/>
    </location>
</feature>
<dbReference type="AlphaFoldDB" id="A0A060T0W9"/>
<comment type="pathway">
    <text evidence="2 11">Protein modification; protein glycosylation.</text>
</comment>
<evidence type="ECO:0000256" key="7">
    <source>
        <dbReference type="ARBA" id="ARBA00022824"/>
    </source>
</evidence>
<keyword evidence="6 11" id="KW-0812">Transmembrane</keyword>
<keyword evidence="8 11" id="KW-1133">Transmembrane helix</keyword>
<evidence type="ECO:0000256" key="3">
    <source>
        <dbReference type="ARBA" id="ARBA00008715"/>
    </source>
</evidence>
<dbReference type="EC" id="2.4.1.-" evidence="11"/>
<feature type="transmembrane region" description="Helical" evidence="11">
    <location>
        <begin position="388"/>
        <end position="407"/>
    </location>
</feature>
<evidence type="ECO:0000256" key="9">
    <source>
        <dbReference type="ARBA" id="ARBA00023136"/>
    </source>
</evidence>
<dbReference type="GO" id="GO:0042283">
    <property type="term" value="F:dolichyl pyrophosphate Glc1Man9GlcNAc2 alpha-1,3-glucosyltransferase activity"/>
    <property type="evidence" value="ECO:0007669"/>
    <property type="project" value="UniProtKB-EC"/>
</dbReference>
<evidence type="ECO:0000313" key="12">
    <source>
        <dbReference type="EMBL" id="CDP34414.1"/>
    </source>
</evidence>
<evidence type="ECO:0000256" key="11">
    <source>
        <dbReference type="RuleBase" id="RU363110"/>
    </source>
</evidence>
<feature type="transmembrane region" description="Helical" evidence="11">
    <location>
        <begin position="112"/>
        <end position="133"/>
    </location>
</feature>